<dbReference type="Pfam" id="PF01439">
    <property type="entry name" value="Metallothio_2"/>
    <property type="match status" value="1"/>
</dbReference>
<dbReference type="EMBL" id="JADCNM010000009">
    <property type="protein sequence ID" value="KAG0469266.1"/>
    <property type="molecule type" value="Genomic_DNA"/>
</dbReference>
<dbReference type="PANTHER" id="PTHR33543:SF33">
    <property type="entry name" value="METALLOTHIONEIN-LIKE PROTEIN 2B"/>
    <property type="match status" value="1"/>
</dbReference>
<keyword evidence="2 4" id="KW-0479">Metal-binding</keyword>
<dbReference type="EMBL" id="JADCNL010000009">
    <property type="protein sequence ID" value="KAG0467609.1"/>
    <property type="molecule type" value="Genomic_DNA"/>
</dbReference>
<dbReference type="Proteomes" id="UP000636800">
    <property type="component" value="Unassembled WGS sequence"/>
</dbReference>
<keyword evidence="7" id="KW-1185">Reference proteome</keyword>
<evidence type="ECO:0000313" key="6">
    <source>
        <dbReference type="EMBL" id="KAG0469266.1"/>
    </source>
</evidence>
<keyword evidence="3 4" id="KW-0480">Metal-thiolate cluster</keyword>
<evidence type="ECO:0000256" key="4">
    <source>
        <dbReference type="RuleBase" id="RU369052"/>
    </source>
</evidence>
<dbReference type="AlphaFoldDB" id="A0A835QDI3"/>
<reference evidence="7 8" key="1">
    <citation type="journal article" date="2020" name="Nat. Food">
        <title>A phased Vanilla planifolia genome enables genetic improvement of flavour and production.</title>
        <authorList>
            <person name="Hasing T."/>
            <person name="Tang H."/>
            <person name="Brym M."/>
            <person name="Khazi F."/>
            <person name="Huang T."/>
            <person name="Chambers A.H."/>
        </authorList>
    </citation>
    <scope>NUCLEOTIDE SEQUENCE [LARGE SCALE GENOMIC DNA]</scope>
    <source>
        <tissue evidence="5">Leaf</tissue>
    </source>
</reference>
<protein>
    <recommendedName>
        <fullName evidence="4">Metallothionein-like protein</fullName>
    </recommendedName>
</protein>
<comment type="caution">
    <text evidence="5">The sequence shown here is derived from an EMBL/GenBank/DDBJ whole genome shotgun (WGS) entry which is preliminary data.</text>
</comment>
<evidence type="ECO:0000256" key="1">
    <source>
        <dbReference type="ARBA" id="ARBA00005802"/>
    </source>
</evidence>
<evidence type="ECO:0000313" key="8">
    <source>
        <dbReference type="Proteomes" id="UP000639772"/>
    </source>
</evidence>
<name>A0A835QDI3_VANPL</name>
<evidence type="ECO:0000256" key="2">
    <source>
        <dbReference type="ARBA" id="ARBA00022723"/>
    </source>
</evidence>
<dbReference type="InterPro" id="IPR000347">
    <property type="entry name" value="Metalthion_15p"/>
</dbReference>
<comment type="similarity">
    <text evidence="1 4">Belongs to the metallothionein superfamily. Type 15 family.</text>
</comment>
<proteinExistence type="inferred from homology"/>
<comment type="function">
    <text evidence="4">Metallothioneins have a high content of cysteine residues that bind various heavy metals.</text>
</comment>
<sequence>MSSCCGGNCGCGPNCNCGSSCKGCNMHPGLAEERISTSEIIILGVAPKSREFEGFEMTEGSENGSSISDAFSCILANSMERKVSFIGC</sequence>
<organism evidence="5 7">
    <name type="scientific">Vanilla planifolia</name>
    <name type="common">Vanilla</name>
    <dbReference type="NCBI Taxonomy" id="51239"/>
    <lineage>
        <taxon>Eukaryota</taxon>
        <taxon>Viridiplantae</taxon>
        <taxon>Streptophyta</taxon>
        <taxon>Embryophyta</taxon>
        <taxon>Tracheophyta</taxon>
        <taxon>Spermatophyta</taxon>
        <taxon>Magnoliopsida</taxon>
        <taxon>Liliopsida</taxon>
        <taxon>Asparagales</taxon>
        <taxon>Orchidaceae</taxon>
        <taxon>Vanilloideae</taxon>
        <taxon>Vanilleae</taxon>
        <taxon>Vanilla</taxon>
    </lineage>
</organism>
<gene>
    <name evidence="6" type="ORF">HPP92_018594</name>
    <name evidence="5" type="ORF">HPP92_019189</name>
</gene>
<dbReference type="PANTHER" id="PTHR33543">
    <property type="entry name" value="METALLOTHIONEIN-LIKE PROTEIN 2A"/>
    <property type="match status" value="1"/>
</dbReference>
<evidence type="ECO:0000313" key="5">
    <source>
        <dbReference type="EMBL" id="KAG0467609.1"/>
    </source>
</evidence>
<accession>A0A835QDI3</accession>
<dbReference type="OrthoDB" id="678987at2759"/>
<evidence type="ECO:0000256" key="3">
    <source>
        <dbReference type="ARBA" id="ARBA00022851"/>
    </source>
</evidence>
<dbReference type="GO" id="GO:0046872">
    <property type="term" value="F:metal ion binding"/>
    <property type="evidence" value="ECO:0007669"/>
    <property type="project" value="UniProtKB-UniRule"/>
</dbReference>
<dbReference type="Proteomes" id="UP000639772">
    <property type="component" value="Chromosome 9"/>
</dbReference>
<evidence type="ECO:0000313" key="7">
    <source>
        <dbReference type="Proteomes" id="UP000636800"/>
    </source>
</evidence>